<dbReference type="EMBL" id="CP115450">
    <property type="protein sequence ID" value="WBP85119.1"/>
    <property type="molecule type" value="Genomic_DNA"/>
</dbReference>
<evidence type="ECO:0008006" key="3">
    <source>
        <dbReference type="Google" id="ProtNLM"/>
    </source>
</evidence>
<sequence>MLDSSLTADVSLGPFQDAPITVHSAKGKNAKLHATAACTQLRARDVTSAQAR</sequence>
<protein>
    <recommendedName>
        <fullName evidence="3">DUF397 domain-containing protein</fullName>
    </recommendedName>
</protein>
<reference evidence="2" key="1">
    <citation type="submission" date="2022-12" db="EMBL/GenBank/DDBJ databases">
        <authorList>
            <person name="Mo P."/>
        </authorList>
    </citation>
    <scope>NUCLEOTIDE SEQUENCE [LARGE SCALE GENOMIC DNA]</scope>
    <source>
        <strain evidence="2">HUAS 3-15</strain>
    </source>
</reference>
<dbReference type="RefSeq" id="WP_270140852.1">
    <property type="nucleotide sequence ID" value="NZ_CP115450.1"/>
</dbReference>
<evidence type="ECO:0000313" key="1">
    <source>
        <dbReference type="EMBL" id="WBP85119.1"/>
    </source>
</evidence>
<gene>
    <name evidence="1" type="ORF">O1G21_04140</name>
</gene>
<evidence type="ECO:0000313" key="2">
    <source>
        <dbReference type="Proteomes" id="UP001212821"/>
    </source>
</evidence>
<name>A0ABY7PY38_9ACTN</name>
<organism evidence="1 2">
    <name type="scientific">Kitasatospora cathayae</name>
    <dbReference type="NCBI Taxonomy" id="3004092"/>
    <lineage>
        <taxon>Bacteria</taxon>
        <taxon>Bacillati</taxon>
        <taxon>Actinomycetota</taxon>
        <taxon>Actinomycetes</taxon>
        <taxon>Kitasatosporales</taxon>
        <taxon>Streptomycetaceae</taxon>
        <taxon>Kitasatospora</taxon>
    </lineage>
</organism>
<dbReference type="Proteomes" id="UP001212821">
    <property type="component" value="Chromosome"/>
</dbReference>
<keyword evidence="2" id="KW-1185">Reference proteome</keyword>
<accession>A0ABY7PY38</accession>
<proteinExistence type="predicted"/>